<dbReference type="EMBL" id="CARXXK010001507">
    <property type="protein sequence ID" value="CAI6376570.1"/>
    <property type="molecule type" value="Genomic_DNA"/>
</dbReference>
<evidence type="ECO:0000313" key="3">
    <source>
        <dbReference type="Proteomes" id="UP001160148"/>
    </source>
</evidence>
<evidence type="ECO:0000259" key="1">
    <source>
        <dbReference type="Pfam" id="PF14214"/>
    </source>
</evidence>
<dbReference type="InterPro" id="IPR025476">
    <property type="entry name" value="Helitron_helicase-like"/>
</dbReference>
<proteinExistence type="predicted"/>
<feature type="domain" description="Helitron helicase-like" evidence="1">
    <location>
        <begin position="163"/>
        <end position="271"/>
    </location>
</feature>
<gene>
    <name evidence="2" type="ORF">MEUPH1_LOCUS29922</name>
</gene>
<evidence type="ECO:0000313" key="2">
    <source>
        <dbReference type="EMBL" id="CAI6376570.1"/>
    </source>
</evidence>
<dbReference type="Proteomes" id="UP001160148">
    <property type="component" value="Unassembled WGS sequence"/>
</dbReference>
<comment type="caution">
    <text evidence="2">The sequence shown here is derived from an EMBL/GenBank/DDBJ whole genome shotgun (WGS) entry which is preliminary data.</text>
</comment>
<dbReference type="Pfam" id="PF14214">
    <property type="entry name" value="Helitron_like_N"/>
    <property type="match status" value="1"/>
</dbReference>
<protein>
    <recommendedName>
        <fullName evidence="1">Helitron helicase-like domain-containing protein</fullName>
    </recommendedName>
</protein>
<organism evidence="2 3">
    <name type="scientific">Macrosiphum euphorbiae</name>
    <name type="common">potato aphid</name>
    <dbReference type="NCBI Taxonomy" id="13131"/>
    <lineage>
        <taxon>Eukaryota</taxon>
        <taxon>Metazoa</taxon>
        <taxon>Ecdysozoa</taxon>
        <taxon>Arthropoda</taxon>
        <taxon>Hexapoda</taxon>
        <taxon>Insecta</taxon>
        <taxon>Pterygota</taxon>
        <taxon>Neoptera</taxon>
        <taxon>Paraneoptera</taxon>
        <taxon>Hemiptera</taxon>
        <taxon>Sternorrhyncha</taxon>
        <taxon>Aphidomorpha</taxon>
        <taxon>Aphidoidea</taxon>
        <taxon>Aphididae</taxon>
        <taxon>Macrosiphini</taxon>
        <taxon>Macrosiphum</taxon>
    </lineage>
</organism>
<accession>A0AAV0Y6M0</accession>
<sequence>MWVQYLLDTPLYKHYQIKIDTSFFNQNIPNISQNNIDYFSENIDIEESLTAQQQTLLWNEEKYLRLVPGEHNIPQSLLFDEHAEELSFPSIYLGQFRHFKDDVRVTPFIIASSELRRSDRREVTPYHLLYMAVKIMRLRVRDCLTIAFKHIGTDTKVTKEQIQSEEYINNCFESNLAFLRSIPNSLWYWAERKRDLFAMIRQLGKPTAFMTLSANEIGWPDLFKLLYTLAKGRQHTEEFISSELSFIEKSSLINNDAVECAIYFNKLVNVIVVSQLLRSNTNFIST</sequence>
<keyword evidence="3" id="KW-1185">Reference proteome</keyword>
<reference evidence="2 3" key="1">
    <citation type="submission" date="2023-01" db="EMBL/GenBank/DDBJ databases">
        <authorList>
            <person name="Whitehead M."/>
        </authorList>
    </citation>
    <scope>NUCLEOTIDE SEQUENCE [LARGE SCALE GENOMIC DNA]</scope>
</reference>
<dbReference type="AlphaFoldDB" id="A0AAV0Y6M0"/>
<name>A0AAV0Y6M0_9HEMI</name>